<feature type="compositionally biased region" description="Basic and acidic residues" evidence="6">
    <location>
        <begin position="1"/>
        <end position="12"/>
    </location>
</feature>
<gene>
    <name evidence="8" type="ORF">C0099_13780</name>
</gene>
<dbReference type="InterPro" id="IPR019756">
    <property type="entry name" value="Pept_S26A_signal_pept_1_Ser-AS"/>
</dbReference>
<evidence type="ECO:0000259" key="7">
    <source>
        <dbReference type="PROSITE" id="PS50943"/>
    </source>
</evidence>
<dbReference type="InterPro" id="IPR010982">
    <property type="entry name" value="Lambda_DNA-bd_dom_sf"/>
</dbReference>
<dbReference type="EMBL" id="CP025682">
    <property type="protein sequence ID" value="AUN95908.1"/>
    <property type="molecule type" value="Genomic_DNA"/>
</dbReference>
<dbReference type="InterPro" id="IPR036286">
    <property type="entry name" value="LexA/Signal_pep-like_sf"/>
</dbReference>
<dbReference type="SUPFAM" id="SSF47413">
    <property type="entry name" value="lambda repressor-like DNA-binding domains"/>
    <property type="match status" value="1"/>
</dbReference>
<dbReference type="RefSeq" id="WP_102247953.1">
    <property type="nucleotide sequence ID" value="NZ_CP025682.1"/>
</dbReference>
<dbReference type="PROSITE" id="PS00501">
    <property type="entry name" value="SPASE_I_1"/>
    <property type="match status" value="1"/>
</dbReference>
<feature type="region of interest" description="Disordered" evidence="6">
    <location>
        <begin position="1"/>
        <end position="29"/>
    </location>
</feature>
<evidence type="ECO:0000256" key="4">
    <source>
        <dbReference type="ARBA" id="ARBA00023125"/>
    </source>
</evidence>
<evidence type="ECO:0000256" key="3">
    <source>
        <dbReference type="ARBA" id="ARBA00023015"/>
    </source>
</evidence>
<dbReference type="CDD" id="cd06529">
    <property type="entry name" value="S24_LexA-like"/>
    <property type="match status" value="1"/>
</dbReference>
<dbReference type="GO" id="GO:0006508">
    <property type="term" value="P:proteolysis"/>
    <property type="evidence" value="ECO:0007669"/>
    <property type="project" value="UniProtKB-KW"/>
</dbReference>
<dbReference type="KEGG" id="atw:C0099_13780"/>
<dbReference type="PANTHER" id="PTHR40661">
    <property type="match status" value="1"/>
</dbReference>
<dbReference type="Gene3D" id="2.10.109.10">
    <property type="entry name" value="Umud Fragment, subunit A"/>
    <property type="match status" value="1"/>
</dbReference>
<dbReference type="PROSITE" id="PS50943">
    <property type="entry name" value="HTH_CROC1"/>
    <property type="match status" value="1"/>
</dbReference>
<dbReference type="GO" id="GO:0016020">
    <property type="term" value="C:membrane"/>
    <property type="evidence" value="ECO:0007669"/>
    <property type="project" value="InterPro"/>
</dbReference>
<feature type="domain" description="HTH cro/C1-type" evidence="7">
    <location>
        <begin position="7"/>
        <end position="47"/>
    </location>
</feature>
<evidence type="ECO:0000313" key="9">
    <source>
        <dbReference type="Proteomes" id="UP000242205"/>
    </source>
</evidence>
<organism evidence="8 9">
    <name type="scientific">Pseudazoarcus pumilus</name>
    <dbReference type="NCBI Taxonomy" id="2067960"/>
    <lineage>
        <taxon>Bacteria</taxon>
        <taxon>Pseudomonadati</taxon>
        <taxon>Pseudomonadota</taxon>
        <taxon>Betaproteobacteria</taxon>
        <taxon>Rhodocyclales</taxon>
        <taxon>Zoogloeaceae</taxon>
        <taxon>Pseudazoarcus</taxon>
    </lineage>
</organism>
<dbReference type="GO" id="GO:0004252">
    <property type="term" value="F:serine-type endopeptidase activity"/>
    <property type="evidence" value="ECO:0007669"/>
    <property type="project" value="InterPro"/>
</dbReference>
<evidence type="ECO:0000256" key="2">
    <source>
        <dbReference type="ARBA" id="ARBA00022801"/>
    </source>
</evidence>
<keyword evidence="9" id="KW-1185">Reference proteome</keyword>
<dbReference type="Proteomes" id="UP000242205">
    <property type="component" value="Chromosome"/>
</dbReference>
<dbReference type="SUPFAM" id="SSF51306">
    <property type="entry name" value="LexA/Signal peptidase"/>
    <property type="match status" value="1"/>
</dbReference>
<evidence type="ECO:0000256" key="5">
    <source>
        <dbReference type="ARBA" id="ARBA00023163"/>
    </source>
</evidence>
<dbReference type="Pfam" id="PF00717">
    <property type="entry name" value="Peptidase_S24"/>
    <property type="match status" value="1"/>
</dbReference>
<protein>
    <recommendedName>
        <fullName evidence="7">HTH cro/C1-type domain-containing protein</fullName>
    </recommendedName>
</protein>
<accession>A0A2I6S9H6</accession>
<dbReference type="AlphaFoldDB" id="A0A2I6S9H6"/>
<dbReference type="CDD" id="cd00093">
    <property type="entry name" value="HTH_XRE"/>
    <property type="match status" value="1"/>
</dbReference>
<dbReference type="InterPro" id="IPR001387">
    <property type="entry name" value="Cro/C1-type_HTH"/>
</dbReference>
<keyword evidence="1" id="KW-0645">Protease</keyword>
<dbReference type="OrthoDB" id="9788236at2"/>
<dbReference type="GO" id="GO:0003677">
    <property type="term" value="F:DNA binding"/>
    <property type="evidence" value="ECO:0007669"/>
    <property type="project" value="UniProtKB-KW"/>
</dbReference>
<dbReference type="SMART" id="SM00530">
    <property type="entry name" value="HTH_XRE"/>
    <property type="match status" value="1"/>
</dbReference>
<dbReference type="Gene3D" id="1.10.260.40">
    <property type="entry name" value="lambda repressor-like DNA-binding domains"/>
    <property type="match status" value="1"/>
</dbReference>
<dbReference type="InterPro" id="IPR039418">
    <property type="entry name" value="LexA-like"/>
</dbReference>
<keyword evidence="4" id="KW-0238">DNA-binding</keyword>
<keyword evidence="2" id="KW-0378">Hydrolase</keyword>
<name>A0A2I6S9H6_9RHOO</name>
<reference evidence="8 9" key="1">
    <citation type="submission" date="2018-01" db="EMBL/GenBank/DDBJ databases">
        <authorList>
            <person name="Fu G.-Y."/>
        </authorList>
    </citation>
    <scope>NUCLEOTIDE SEQUENCE [LARGE SCALE GENOMIC DNA]</scope>
    <source>
        <strain evidence="8 9">SY39</strain>
    </source>
</reference>
<dbReference type="InterPro" id="IPR015927">
    <property type="entry name" value="Peptidase_S24_S26A/B/C"/>
</dbReference>
<dbReference type="PANTHER" id="PTHR40661:SF3">
    <property type="entry name" value="FELS-1 PROPHAGE TRANSCRIPTIONAL REGULATOR"/>
    <property type="match status" value="1"/>
</dbReference>
<sequence>MTVGNRIREARTRLGLSQPEASSKSGIPLGTLRKYEHDSSLPGAEAITGFVRLGVNSNWLLTGEGPMLLSDTPLAERAAPLAGSSEETVSTDDAGYVAVALYNGIHAAAGHGAVAGTETPDDALMFKEDWIRFELGAKPADLCLIRVSGDSMEPTLRAGDVILVDRRAQQPDREGIYILRMDDMLLVKRLQALPGGVLQVSSDNAAFATWTLKVSELEANAVHIIGRVVWAGRRF</sequence>
<keyword evidence="5" id="KW-0804">Transcription</keyword>
<proteinExistence type="predicted"/>
<evidence type="ECO:0000256" key="6">
    <source>
        <dbReference type="SAM" id="MobiDB-lite"/>
    </source>
</evidence>
<evidence type="ECO:0000313" key="8">
    <source>
        <dbReference type="EMBL" id="AUN95908.1"/>
    </source>
</evidence>
<evidence type="ECO:0000256" key="1">
    <source>
        <dbReference type="ARBA" id="ARBA00022670"/>
    </source>
</evidence>
<keyword evidence="3" id="KW-0805">Transcription regulation</keyword>